<organism evidence="2 3">
    <name type="scientific">Gossypium anomalum</name>
    <dbReference type="NCBI Taxonomy" id="47600"/>
    <lineage>
        <taxon>Eukaryota</taxon>
        <taxon>Viridiplantae</taxon>
        <taxon>Streptophyta</taxon>
        <taxon>Embryophyta</taxon>
        <taxon>Tracheophyta</taxon>
        <taxon>Spermatophyta</taxon>
        <taxon>Magnoliopsida</taxon>
        <taxon>eudicotyledons</taxon>
        <taxon>Gunneridae</taxon>
        <taxon>Pentapetalae</taxon>
        <taxon>rosids</taxon>
        <taxon>malvids</taxon>
        <taxon>Malvales</taxon>
        <taxon>Malvaceae</taxon>
        <taxon>Malvoideae</taxon>
        <taxon>Gossypium</taxon>
    </lineage>
</organism>
<protein>
    <recommendedName>
        <fullName evidence="1">Reverse transcriptase zinc-binding domain-containing protein</fullName>
    </recommendedName>
</protein>
<evidence type="ECO:0000259" key="1">
    <source>
        <dbReference type="Pfam" id="PF13966"/>
    </source>
</evidence>
<reference evidence="2 3" key="1">
    <citation type="journal article" date="2021" name="bioRxiv">
        <title>The Gossypium anomalum genome as a resource for cotton improvement and evolutionary analysis of hybrid incompatibility.</title>
        <authorList>
            <person name="Grover C.E."/>
            <person name="Yuan D."/>
            <person name="Arick M.A."/>
            <person name="Miller E.R."/>
            <person name="Hu G."/>
            <person name="Peterson D.G."/>
            <person name="Wendel J.F."/>
            <person name="Udall J.A."/>
        </authorList>
    </citation>
    <scope>NUCLEOTIDE SEQUENCE [LARGE SCALE GENOMIC DNA]</scope>
    <source>
        <strain evidence="2">JFW-Udall</strain>
        <tissue evidence="2">Leaf</tissue>
    </source>
</reference>
<comment type="caution">
    <text evidence="2">The sequence shown here is derived from an EMBL/GenBank/DDBJ whole genome shotgun (WGS) entry which is preliminary data.</text>
</comment>
<dbReference type="Pfam" id="PF13966">
    <property type="entry name" value="zf-RVT"/>
    <property type="match status" value="1"/>
</dbReference>
<gene>
    <name evidence="2" type="ORF">CXB51_034795</name>
</gene>
<sequence length="295" mass="33977">MLSAKYFLDGDVFRPKCCDKPSFTWTRIAKAMNVLKEGFIWQVGNDNLIGIRWDHWGMEGLNGDSVCRSLLTNNERRVNDLWDQGQNRTWLHNPHSVYLSKSAYSWLSLKKIDYGPHKLFWRVIWKLKILPKIKVFSWRIDHNILPTYANIARVHHNFSTICPRCKNNEESLIHALKECLKGKDDPAMVVWERAEKLSNDFRPPTLVCKGWRKVDAAVLNRNVDYGAIARDVVGFVLAGSYVFENKATDVVWEKLKALALGLKLDSSLNLTKLLWSLTMLISSIQSKTALRMSLS</sequence>
<dbReference type="EMBL" id="JAHUZN010000013">
    <property type="protein sequence ID" value="KAG8472912.1"/>
    <property type="molecule type" value="Genomic_DNA"/>
</dbReference>
<accession>A0A8J6CFA5</accession>
<dbReference type="Proteomes" id="UP000701853">
    <property type="component" value="Chromosome 13"/>
</dbReference>
<proteinExistence type="predicted"/>
<feature type="domain" description="Reverse transcriptase zinc-binding" evidence="1">
    <location>
        <begin position="98"/>
        <end position="180"/>
    </location>
</feature>
<keyword evidence="3" id="KW-1185">Reference proteome</keyword>
<dbReference type="AlphaFoldDB" id="A0A8J6CFA5"/>
<dbReference type="OrthoDB" id="1734132at2759"/>
<evidence type="ECO:0000313" key="2">
    <source>
        <dbReference type="EMBL" id="KAG8472912.1"/>
    </source>
</evidence>
<evidence type="ECO:0000313" key="3">
    <source>
        <dbReference type="Proteomes" id="UP000701853"/>
    </source>
</evidence>
<dbReference type="InterPro" id="IPR026960">
    <property type="entry name" value="RVT-Znf"/>
</dbReference>
<name>A0A8J6CFA5_9ROSI</name>